<evidence type="ECO:0000256" key="1">
    <source>
        <dbReference type="ARBA" id="ARBA00022490"/>
    </source>
</evidence>
<dbReference type="GO" id="GO:0005829">
    <property type="term" value="C:cytosol"/>
    <property type="evidence" value="ECO:0007669"/>
    <property type="project" value="TreeGrafter"/>
</dbReference>
<comment type="pathway">
    <text evidence="4">Cofactor biosynthesis; ubiquinone biosynthesis.</text>
</comment>
<comment type="function">
    <text evidence="4">Removes the pyruvyl group from chorismate, with concomitant aromatization of the ring, to provide 4-hydroxybenzoate (4HB) for the ubiquinone pathway.</text>
</comment>
<comment type="catalytic activity">
    <reaction evidence="4">
        <text>chorismate = 4-hydroxybenzoate + pyruvate</text>
        <dbReference type="Rhea" id="RHEA:16505"/>
        <dbReference type="ChEBI" id="CHEBI:15361"/>
        <dbReference type="ChEBI" id="CHEBI:17879"/>
        <dbReference type="ChEBI" id="CHEBI:29748"/>
        <dbReference type="EC" id="4.1.3.40"/>
    </reaction>
</comment>
<keyword evidence="4" id="KW-0670">Pyruvate</keyword>
<dbReference type="EC" id="4.1.3.40" evidence="4"/>
<comment type="similarity">
    <text evidence="4">Belongs to the UbiC family.</text>
</comment>
<evidence type="ECO:0000256" key="2">
    <source>
        <dbReference type="ARBA" id="ARBA00022688"/>
    </source>
</evidence>
<dbReference type="Proteomes" id="UP000198644">
    <property type="component" value="Unassembled WGS sequence"/>
</dbReference>
<feature type="binding site" evidence="4">
    <location>
        <position position="179"/>
    </location>
    <ligand>
        <name>substrate</name>
    </ligand>
</feature>
<keyword evidence="2 4" id="KW-0831">Ubiquinone biosynthesis</keyword>
<protein>
    <recommendedName>
        <fullName evidence="4">Probable chorismate pyruvate-lyase</fullName>
        <shortName evidence="4">CL</shortName>
        <shortName evidence="4">CPL</shortName>
        <ecNumber evidence="4">4.1.3.40</ecNumber>
    </recommendedName>
</protein>
<dbReference type="RefSeq" id="WP_092015455.1">
    <property type="nucleotide sequence ID" value="NZ_FOYW01000003.1"/>
</dbReference>
<evidence type="ECO:0000313" key="6">
    <source>
        <dbReference type="Proteomes" id="UP000198644"/>
    </source>
</evidence>
<dbReference type="EMBL" id="FOYW01000003">
    <property type="protein sequence ID" value="SFR81593.1"/>
    <property type="molecule type" value="Genomic_DNA"/>
</dbReference>
<comment type="subcellular location">
    <subcellularLocation>
        <location evidence="4">Cytoplasm</location>
    </subcellularLocation>
</comment>
<dbReference type="UniPathway" id="UPA00232"/>
<dbReference type="GO" id="GO:0042866">
    <property type="term" value="P:pyruvate biosynthetic process"/>
    <property type="evidence" value="ECO:0007669"/>
    <property type="project" value="UniProtKB-UniRule"/>
</dbReference>
<evidence type="ECO:0000256" key="4">
    <source>
        <dbReference type="HAMAP-Rule" id="MF_01632"/>
    </source>
</evidence>
<dbReference type="STRING" id="650891.SAMN05216203_3194"/>
<keyword evidence="6" id="KW-1185">Reference proteome</keyword>
<evidence type="ECO:0000313" key="5">
    <source>
        <dbReference type="EMBL" id="SFR81593.1"/>
    </source>
</evidence>
<dbReference type="OrthoDB" id="9789493at2"/>
<keyword evidence="3 4" id="KW-0456">Lyase</keyword>
<dbReference type="Gene3D" id="3.40.1410.10">
    <property type="entry name" value="Chorismate lyase-like"/>
    <property type="match status" value="1"/>
</dbReference>
<organism evidence="5 6">
    <name type="scientific">Marinobacter daqiaonensis</name>
    <dbReference type="NCBI Taxonomy" id="650891"/>
    <lineage>
        <taxon>Bacteria</taxon>
        <taxon>Pseudomonadati</taxon>
        <taxon>Pseudomonadota</taxon>
        <taxon>Gammaproteobacteria</taxon>
        <taxon>Pseudomonadales</taxon>
        <taxon>Marinobacteraceae</taxon>
        <taxon>Marinobacter</taxon>
    </lineage>
</organism>
<feature type="binding site" evidence="4">
    <location>
        <position position="94"/>
    </location>
    <ligand>
        <name>substrate</name>
    </ligand>
</feature>
<keyword evidence="1 4" id="KW-0963">Cytoplasm</keyword>
<feature type="binding site" evidence="4">
    <location>
        <position position="132"/>
    </location>
    <ligand>
        <name>substrate</name>
    </ligand>
</feature>
<gene>
    <name evidence="4" type="primary">ubiC</name>
    <name evidence="5" type="ORF">SAMN05216203_3194</name>
</gene>
<sequence length="190" mass="21561">MPSKASDRPFPERRRSIVPPTRWYSSFRQACLREPALRGNAAYWLQVEGSLTRHLQLRCQHGFHVEVAAEGFAVPASEEAATLDIPERQLAWIREVRLCGDNEPWVLARTIIPLHTLAGRGRRLRHLGRTPLGAWLFSHREWTRGPLQAGLCEPADGRQPWCARRSVFASGPRQLLVGEYFLPALLDQAP</sequence>
<name>A0A1I6JRI7_9GAMM</name>
<dbReference type="InterPro" id="IPR028978">
    <property type="entry name" value="Chorismate_lyase_/UTRA_dom_sf"/>
</dbReference>
<accession>A0A1I6JRI7</accession>
<dbReference type="HAMAP" id="MF_01632">
    <property type="entry name" value="UbiC"/>
    <property type="match status" value="1"/>
</dbReference>
<reference evidence="5 6" key="1">
    <citation type="submission" date="2016-10" db="EMBL/GenBank/DDBJ databases">
        <authorList>
            <person name="de Groot N.N."/>
        </authorList>
    </citation>
    <scope>NUCLEOTIDE SEQUENCE [LARGE SCALE GENOMIC DNA]</scope>
    <source>
        <strain evidence="5 6">CGMCC 1.9167</strain>
    </source>
</reference>
<dbReference type="InterPro" id="IPR007440">
    <property type="entry name" value="Chorismate--pyruvate_lyase"/>
</dbReference>
<dbReference type="SUPFAM" id="SSF64288">
    <property type="entry name" value="Chorismate lyase-like"/>
    <property type="match status" value="1"/>
</dbReference>
<dbReference type="PANTHER" id="PTHR38683:SF1">
    <property type="entry name" value="CHORISMATE PYRUVATE-LYASE"/>
    <property type="match status" value="1"/>
</dbReference>
<dbReference type="GO" id="GO:0008813">
    <property type="term" value="F:chorismate lyase activity"/>
    <property type="evidence" value="ECO:0007669"/>
    <property type="project" value="UniProtKB-UniRule"/>
</dbReference>
<dbReference type="Pfam" id="PF04345">
    <property type="entry name" value="Chor_lyase"/>
    <property type="match status" value="1"/>
</dbReference>
<dbReference type="AlphaFoldDB" id="A0A1I6JRI7"/>
<comment type="caution">
    <text evidence="4">Lacks conserved residue(s) required for the propagation of feature annotation.</text>
</comment>
<dbReference type="GO" id="GO:0006744">
    <property type="term" value="P:ubiquinone biosynthetic process"/>
    <property type="evidence" value="ECO:0007669"/>
    <property type="project" value="UniProtKB-UniRule"/>
</dbReference>
<proteinExistence type="inferred from homology"/>
<dbReference type="PANTHER" id="PTHR38683">
    <property type="entry name" value="CHORISMATE PYRUVATE-LYASE"/>
    <property type="match status" value="1"/>
</dbReference>
<evidence type="ECO:0000256" key="3">
    <source>
        <dbReference type="ARBA" id="ARBA00023239"/>
    </source>
</evidence>